<dbReference type="Pfam" id="PF08479">
    <property type="entry name" value="POTRA_2"/>
    <property type="match status" value="1"/>
</dbReference>
<evidence type="ECO:0000256" key="2">
    <source>
        <dbReference type="ARBA" id="ARBA00022692"/>
    </source>
</evidence>
<keyword evidence="1" id="KW-1134">Transmembrane beta strand</keyword>
<feature type="region of interest" description="Disordered" evidence="4">
    <location>
        <begin position="13"/>
        <end position="67"/>
    </location>
</feature>
<dbReference type="InterPro" id="IPR051544">
    <property type="entry name" value="TPS_OM_transporter"/>
</dbReference>
<dbReference type="GO" id="GO:0046819">
    <property type="term" value="P:protein secretion by the type V secretion system"/>
    <property type="evidence" value="ECO:0007669"/>
    <property type="project" value="TreeGrafter"/>
</dbReference>
<dbReference type="GO" id="GO:0008320">
    <property type="term" value="F:protein transmembrane transporter activity"/>
    <property type="evidence" value="ECO:0007669"/>
    <property type="project" value="TreeGrafter"/>
</dbReference>
<evidence type="ECO:0000256" key="4">
    <source>
        <dbReference type="SAM" id="MobiDB-lite"/>
    </source>
</evidence>
<evidence type="ECO:0000313" key="7">
    <source>
        <dbReference type="EMBL" id="EGK72755.1"/>
    </source>
</evidence>
<dbReference type="GO" id="GO:0098046">
    <property type="term" value="C:type V protein secretion system complex"/>
    <property type="evidence" value="ECO:0007669"/>
    <property type="project" value="TreeGrafter"/>
</dbReference>
<keyword evidence="3" id="KW-0998">Cell outer membrane</keyword>
<dbReference type="PANTHER" id="PTHR34597:SF1">
    <property type="entry name" value="HEME_HEMOPEXIN TRANSPORTER PROTEIN HUXB"/>
    <property type="match status" value="1"/>
</dbReference>
<evidence type="ECO:0000256" key="1">
    <source>
        <dbReference type="ARBA" id="ARBA00022452"/>
    </source>
</evidence>
<name>F5R9S3_METUF</name>
<dbReference type="InterPro" id="IPR013686">
    <property type="entry name" value="Polypept-transport_assoc_ShlB"/>
</dbReference>
<dbReference type="Gene3D" id="3.10.20.310">
    <property type="entry name" value="membrane protein fhac"/>
    <property type="match status" value="1"/>
</dbReference>
<dbReference type="eggNOG" id="COG2831">
    <property type="taxonomic scope" value="Bacteria"/>
</dbReference>
<feature type="compositionally biased region" description="Basic and acidic residues" evidence="4">
    <location>
        <begin position="32"/>
        <end position="51"/>
    </location>
</feature>
<evidence type="ECO:0000313" key="8">
    <source>
        <dbReference type="Proteomes" id="UP000005019"/>
    </source>
</evidence>
<protein>
    <submittedName>
        <fullName evidence="7">Polypeptide-transport-associated domain protein ShlB-type</fullName>
    </submittedName>
</protein>
<dbReference type="EMBL" id="AFHG01000031">
    <property type="protein sequence ID" value="EGK72755.1"/>
    <property type="molecule type" value="Genomic_DNA"/>
</dbReference>
<evidence type="ECO:0000259" key="6">
    <source>
        <dbReference type="Pfam" id="PF08479"/>
    </source>
</evidence>
<keyword evidence="1" id="KW-0472">Membrane</keyword>
<accession>F5R9S3</accession>
<proteinExistence type="predicted"/>
<dbReference type="Gene3D" id="2.40.160.50">
    <property type="entry name" value="membrane protein fhac: a member of the omp85/tpsb transporter family"/>
    <property type="match status" value="1"/>
</dbReference>
<keyword evidence="2" id="KW-0812">Transmembrane</keyword>
<dbReference type="Pfam" id="PF03865">
    <property type="entry name" value="ShlB"/>
    <property type="match status" value="1"/>
</dbReference>
<comment type="caution">
    <text evidence="7">The sequence shown here is derived from an EMBL/GenBank/DDBJ whole genome shotgun (WGS) entry which is preliminary data.</text>
</comment>
<evidence type="ECO:0000256" key="3">
    <source>
        <dbReference type="ARBA" id="ARBA00023237"/>
    </source>
</evidence>
<evidence type="ECO:0000259" key="5">
    <source>
        <dbReference type="Pfam" id="PF03865"/>
    </source>
</evidence>
<dbReference type="STRING" id="1000565.METUNv1_00994"/>
<feature type="domain" description="Polypeptide-transport-associated ShlB-type" evidence="6">
    <location>
        <begin position="74"/>
        <end position="149"/>
    </location>
</feature>
<dbReference type="AlphaFoldDB" id="F5R9S3"/>
<keyword evidence="8" id="KW-1185">Reference proteome</keyword>
<dbReference type="PANTHER" id="PTHR34597">
    <property type="entry name" value="SLR1661 PROTEIN"/>
    <property type="match status" value="1"/>
</dbReference>
<reference evidence="7 8" key="1">
    <citation type="journal article" date="2011" name="J. Bacteriol.">
        <title>Genome sequence of Methyloversatilis universalis FAM5T, a methylotrophic representative of the order Rhodocyclales.</title>
        <authorList>
            <person name="Kittichotirat W."/>
            <person name="Good N.M."/>
            <person name="Hall R."/>
            <person name="Bringel F."/>
            <person name="Lajus A."/>
            <person name="Medigue C."/>
            <person name="Smalley N.E."/>
            <person name="Beck D."/>
            <person name="Bumgarner R."/>
            <person name="Vuilleumier S."/>
            <person name="Kalyuzhnaya M.G."/>
        </authorList>
    </citation>
    <scope>NUCLEOTIDE SEQUENCE [LARGE SCALE GENOMIC DNA]</scope>
    <source>
        <strain evidence="8">ATCC BAA-1314 / JCM 13912 / FAM5</strain>
    </source>
</reference>
<organism evidence="7 8">
    <name type="scientific">Methyloversatilis universalis (strain ATCC BAA-1314 / DSM 25237 / JCM 13912 / CCUG 52030 / FAM5)</name>
    <dbReference type="NCBI Taxonomy" id="1000565"/>
    <lineage>
        <taxon>Bacteria</taxon>
        <taxon>Pseudomonadati</taxon>
        <taxon>Pseudomonadota</taxon>
        <taxon>Betaproteobacteria</taxon>
        <taxon>Nitrosomonadales</taxon>
        <taxon>Sterolibacteriaceae</taxon>
        <taxon>Methyloversatilis</taxon>
    </lineage>
</organism>
<dbReference type="Proteomes" id="UP000005019">
    <property type="component" value="Unassembled WGS sequence"/>
</dbReference>
<gene>
    <name evidence="7" type="ORF">METUNv1_00994</name>
</gene>
<feature type="domain" description="Haemolysin activator HlyB C-terminal" evidence="5">
    <location>
        <begin position="211"/>
        <end position="510"/>
    </location>
</feature>
<dbReference type="InterPro" id="IPR005565">
    <property type="entry name" value="Hemolysn_activator_HlyB_C"/>
</dbReference>
<sequence>MSACGVLMAAQTASAQVAPQLPAAADPGVIQERSRDIERRLREERERRPDDAPAIDDEALKPAPARPAPAGVRFQLKRVDFTRSELLPEATLRELAAGIEGREVSLAEVQAVVDRINALYRDRGVPTAQAVLPAQDVTDGAVTIKLVEGRVGQILLEGNDSTSGDFIRARLGQAPGELADVGELERRMLRFNRSQDVQLRAELKPGARFGETDYALSVKEPPKHEMRLFSDSSGSPATGVYRLGAFYQNRSLLGFRDALGVTLVGADGHEGRALSYSFPLGTLGTRLTLSWFNDRTEIVKGPFAPLNIRGESTAWTALLRHPLLLGSNYQLDLTGGAKTRKTESWISGRLFQSTDIDDLSLGVDGQWWEKDRIWNASLVYSNGKAQAISDIVSSSFAIWRGQVRRVQDFGDGWSLQNAFTFQYSGDRNLTSSEQFLIGGEGSVRGYQTGLFSGDKGLTASVELHHPLPQPPVAPVRTSGFAFIDYGATQPFRPVGSTRGTDTLASYGWGVNANINDRVQARLTLGLPLRDRIQEPRGYYVHFQLVAQVF</sequence>